<dbReference type="InterPro" id="IPR036388">
    <property type="entry name" value="WH-like_DNA-bd_sf"/>
</dbReference>
<dbReference type="InterPro" id="IPR036390">
    <property type="entry name" value="WH_DNA-bd_sf"/>
</dbReference>
<dbReference type="SUPFAM" id="SSF46785">
    <property type="entry name" value="Winged helix' DNA-binding domain"/>
    <property type="match status" value="1"/>
</dbReference>
<dbReference type="Pfam" id="PF03466">
    <property type="entry name" value="LysR_substrate"/>
    <property type="match status" value="1"/>
</dbReference>
<dbReference type="RefSeq" id="WP_301812587.1">
    <property type="nucleotide sequence ID" value="NZ_JAUJZH010000016.1"/>
</dbReference>
<keyword evidence="2" id="KW-0805">Transcription regulation</keyword>
<dbReference type="PROSITE" id="PS50931">
    <property type="entry name" value="HTH_LYSR"/>
    <property type="match status" value="1"/>
</dbReference>
<dbReference type="Pfam" id="PF00126">
    <property type="entry name" value="HTH_1"/>
    <property type="match status" value="1"/>
</dbReference>
<evidence type="ECO:0000256" key="4">
    <source>
        <dbReference type="ARBA" id="ARBA00023163"/>
    </source>
</evidence>
<accession>A0ABT8S7T4</accession>
<evidence type="ECO:0000256" key="1">
    <source>
        <dbReference type="ARBA" id="ARBA00009437"/>
    </source>
</evidence>
<dbReference type="Gene3D" id="1.10.10.10">
    <property type="entry name" value="Winged helix-like DNA-binding domain superfamily/Winged helix DNA-binding domain"/>
    <property type="match status" value="1"/>
</dbReference>
<keyword evidence="7" id="KW-1185">Reference proteome</keyword>
<evidence type="ECO:0000259" key="5">
    <source>
        <dbReference type="PROSITE" id="PS50931"/>
    </source>
</evidence>
<dbReference type="InterPro" id="IPR005119">
    <property type="entry name" value="LysR_subst-bd"/>
</dbReference>
<reference evidence="6" key="1">
    <citation type="submission" date="2023-06" db="EMBL/GenBank/DDBJ databases">
        <authorList>
            <person name="Jiang Y."/>
            <person name="Liu Q."/>
        </authorList>
    </citation>
    <scope>NUCLEOTIDE SEQUENCE</scope>
    <source>
        <strain evidence="6">CGMCC 1.12090</strain>
    </source>
</reference>
<protein>
    <submittedName>
        <fullName evidence="6">Transcriptional regulator GcvA</fullName>
    </submittedName>
</protein>
<dbReference type="EMBL" id="JAUKVY010000016">
    <property type="protein sequence ID" value="MDO1534825.1"/>
    <property type="molecule type" value="Genomic_DNA"/>
</dbReference>
<feature type="domain" description="HTH lysR-type" evidence="5">
    <location>
        <begin position="5"/>
        <end position="62"/>
    </location>
</feature>
<dbReference type="Gene3D" id="3.40.190.10">
    <property type="entry name" value="Periplasmic binding protein-like II"/>
    <property type="match status" value="2"/>
</dbReference>
<sequence>MEKLPPLNSLRAFEAAARHLSVTAAAEELFVTPGAVSRKVRQLEEFLGTPLFLRGHQQIALTRHGSEYFKSISRALNDMREATSRLGRRVQKQELRIRAYTTFAMRWLIPRLSDFHARHPEIEVSLTTSLEDVDFDREDIDGAIRLGDGLWRGANSYWLVPNVLCPVMSPHLPSPDAPLSVPDDLSRYTLLHSLARPDDWADWLASVGAAGVDPRAGTMFQSSAMAYAAAIQRQGIAMAQLFLVEQDLRSGELVKAFDFLLDRASFTYYLLTPSGRPERPQMTAFRQWILERSVGPGGPPAR</sequence>
<dbReference type="PANTHER" id="PTHR30537:SF74">
    <property type="entry name" value="HTH-TYPE TRANSCRIPTIONAL REGULATOR TRPI"/>
    <property type="match status" value="1"/>
</dbReference>
<comment type="similarity">
    <text evidence="1">Belongs to the LysR transcriptional regulatory family.</text>
</comment>
<keyword evidence="3" id="KW-0238">DNA-binding</keyword>
<keyword evidence="4" id="KW-0804">Transcription</keyword>
<evidence type="ECO:0000313" key="6">
    <source>
        <dbReference type="EMBL" id="MDO1534825.1"/>
    </source>
</evidence>
<dbReference type="PANTHER" id="PTHR30537">
    <property type="entry name" value="HTH-TYPE TRANSCRIPTIONAL REGULATOR"/>
    <property type="match status" value="1"/>
</dbReference>
<comment type="caution">
    <text evidence="6">The sequence shown here is derived from an EMBL/GenBank/DDBJ whole genome shotgun (WGS) entry which is preliminary data.</text>
</comment>
<evidence type="ECO:0000313" key="7">
    <source>
        <dbReference type="Proteomes" id="UP001169027"/>
    </source>
</evidence>
<dbReference type="Proteomes" id="UP001169027">
    <property type="component" value="Unassembled WGS sequence"/>
</dbReference>
<dbReference type="PRINTS" id="PR00039">
    <property type="entry name" value="HTHLYSR"/>
</dbReference>
<gene>
    <name evidence="6" type="primary">gcvA</name>
    <name evidence="6" type="ORF">Q2T77_21260</name>
</gene>
<dbReference type="NCBIfam" id="NF008352">
    <property type="entry name" value="PRK11139.1"/>
    <property type="match status" value="1"/>
</dbReference>
<dbReference type="CDD" id="cd08432">
    <property type="entry name" value="PBP2_GcdR_TrpI_HvrB_AmpR_like"/>
    <property type="match status" value="1"/>
</dbReference>
<evidence type="ECO:0000256" key="3">
    <source>
        <dbReference type="ARBA" id="ARBA00023125"/>
    </source>
</evidence>
<name>A0ABT8S7T4_9BURK</name>
<dbReference type="InterPro" id="IPR000847">
    <property type="entry name" value="LysR_HTH_N"/>
</dbReference>
<organism evidence="6 7">
    <name type="scientific">Variovorax ginsengisoli</name>
    <dbReference type="NCBI Taxonomy" id="363844"/>
    <lineage>
        <taxon>Bacteria</taxon>
        <taxon>Pseudomonadati</taxon>
        <taxon>Pseudomonadota</taxon>
        <taxon>Betaproteobacteria</taxon>
        <taxon>Burkholderiales</taxon>
        <taxon>Comamonadaceae</taxon>
        <taxon>Variovorax</taxon>
    </lineage>
</organism>
<proteinExistence type="inferred from homology"/>
<dbReference type="InterPro" id="IPR058163">
    <property type="entry name" value="LysR-type_TF_proteobact-type"/>
</dbReference>
<evidence type="ECO:0000256" key="2">
    <source>
        <dbReference type="ARBA" id="ARBA00023015"/>
    </source>
</evidence>
<dbReference type="SUPFAM" id="SSF53850">
    <property type="entry name" value="Periplasmic binding protein-like II"/>
    <property type="match status" value="1"/>
</dbReference>